<accession>A0A9P8QDW9</accession>
<feature type="region of interest" description="Disordered" evidence="1">
    <location>
        <begin position="390"/>
        <end position="417"/>
    </location>
</feature>
<reference evidence="2" key="2">
    <citation type="submission" date="2021-01" db="EMBL/GenBank/DDBJ databases">
        <authorList>
            <person name="Schikora-Tamarit M.A."/>
        </authorList>
    </citation>
    <scope>NUCLEOTIDE SEQUENCE</scope>
    <source>
        <strain evidence="2">CBS2887</strain>
    </source>
</reference>
<feature type="compositionally biased region" description="Polar residues" evidence="1">
    <location>
        <begin position="474"/>
        <end position="487"/>
    </location>
</feature>
<feature type="compositionally biased region" description="Polar residues" evidence="1">
    <location>
        <begin position="814"/>
        <end position="837"/>
    </location>
</feature>
<feature type="compositionally biased region" description="Polar residues" evidence="1">
    <location>
        <begin position="348"/>
        <end position="358"/>
    </location>
</feature>
<feature type="region of interest" description="Disordered" evidence="1">
    <location>
        <begin position="98"/>
        <end position="125"/>
    </location>
</feature>
<proteinExistence type="predicted"/>
<feature type="compositionally biased region" description="Polar residues" evidence="1">
    <location>
        <begin position="98"/>
        <end position="114"/>
    </location>
</feature>
<feature type="compositionally biased region" description="Polar residues" evidence="1">
    <location>
        <begin position="1089"/>
        <end position="1115"/>
    </location>
</feature>
<feature type="compositionally biased region" description="Polar residues" evidence="1">
    <location>
        <begin position="640"/>
        <end position="651"/>
    </location>
</feature>
<feature type="compositionally biased region" description="Polar residues" evidence="1">
    <location>
        <begin position="450"/>
        <end position="463"/>
    </location>
</feature>
<feature type="compositionally biased region" description="Polar residues" evidence="1">
    <location>
        <begin position="691"/>
        <end position="709"/>
    </location>
</feature>
<feature type="region of interest" description="Disordered" evidence="1">
    <location>
        <begin position="867"/>
        <end position="896"/>
    </location>
</feature>
<evidence type="ECO:0000313" key="2">
    <source>
        <dbReference type="EMBL" id="KAH3687840.1"/>
    </source>
</evidence>
<reference evidence="2" key="1">
    <citation type="journal article" date="2021" name="Open Biol.">
        <title>Shared evolutionary footprints suggest mitochondrial oxidative damage underlies multiple complex I losses in fungi.</title>
        <authorList>
            <person name="Schikora-Tamarit M.A."/>
            <person name="Marcet-Houben M."/>
            <person name="Nosek J."/>
            <person name="Gabaldon T."/>
        </authorList>
    </citation>
    <scope>NUCLEOTIDE SEQUENCE</scope>
    <source>
        <strain evidence="2">CBS2887</strain>
    </source>
</reference>
<gene>
    <name evidence="2" type="ORF">WICPIJ_001179</name>
</gene>
<keyword evidence="3" id="KW-1185">Reference proteome</keyword>
<dbReference type="Proteomes" id="UP000774326">
    <property type="component" value="Unassembled WGS sequence"/>
</dbReference>
<feature type="compositionally biased region" description="Polar residues" evidence="1">
    <location>
        <begin position="665"/>
        <end position="676"/>
    </location>
</feature>
<feature type="region of interest" description="Disordered" evidence="1">
    <location>
        <begin position="140"/>
        <end position="159"/>
    </location>
</feature>
<feature type="region of interest" description="Disordered" evidence="1">
    <location>
        <begin position="1"/>
        <end position="26"/>
    </location>
</feature>
<evidence type="ECO:0000256" key="1">
    <source>
        <dbReference type="SAM" id="MobiDB-lite"/>
    </source>
</evidence>
<evidence type="ECO:0000313" key="3">
    <source>
        <dbReference type="Proteomes" id="UP000774326"/>
    </source>
</evidence>
<feature type="region of interest" description="Disordered" evidence="1">
    <location>
        <begin position="814"/>
        <end position="840"/>
    </location>
</feature>
<feature type="compositionally biased region" description="Polar residues" evidence="1">
    <location>
        <begin position="311"/>
        <end position="323"/>
    </location>
</feature>
<organism evidence="2 3">
    <name type="scientific">Wickerhamomyces pijperi</name>
    <name type="common">Yeast</name>
    <name type="synonym">Pichia pijperi</name>
    <dbReference type="NCBI Taxonomy" id="599730"/>
    <lineage>
        <taxon>Eukaryota</taxon>
        <taxon>Fungi</taxon>
        <taxon>Dikarya</taxon>
        <taxon>Ascomycota</taxon>
        <taxon>Saccharomycotina</taxon>
        <taxon>Saccharomycetes</taxon>
        <taxon>Phaffomycetales</taxon>
        <taxon>Wickerhamomycetaceae</taxon>
        <taxon>Wickerhamomyces</taxon>
    </lineage>
</organism>
<feature type="compositionally biased region" description="Basic and acidic residues" evidence="1">
    <location>
        <begin position="567"/>
        <end position="583"/>
    </location>
</feature>
<comment type="caution">
    <text evidence="2">The sequence shown here is derived from an EMBL/GenBank/DDBJ whole genome shotgun (WGS) entry which is preliminary data.</text>
</comment>
<feature type="region of interest" description="Disordered" evidence="1">
    <location>
        <begin position="567"/>
        <end position="752"/>
    </location>
</feature>
<feature type="compositionally biased region" description="Basic and acidic residues" evidence="1">
    <location>
        <begin position="359"/>
        <end position="373"/>
    </location>
</feature>
<feature type="region of interest" description="Disordered" evidence="1">
    <location>
        <begin position="994"/>
        <end position="1115"/>
    </location>
</feature>
<feature type="compositionally biased region" description="Pro residues" evidence="1">
    <location>
        <begin position="324"/>
        <end position="333"/>
    </location>
</feature>
<dbReference type="AlphaFoldDB" id="A0A9P8QDW9"/>
<feature type="region of interest" description="Disordered" evidence="1">
    <location>
        <begin position="308"/>
        <end position="333"/>
    </location>
</feature>
<feature type="compositionally biased region" description="Low complexity" evidence="1">
    <location>
        <begin position="1029"/>
        <end position="1044"/>
    </location>
</feature>
<feature type="compositionally biased region" description="Polar residues" evidence="1">
    <location>
        <begin position="1001"/>
        <end position="1022"/>
    </location>
</feature>
<feature type="compositionally biased region" description="Polar residues" evidence="1">
    <location>
        <begin position="145"/>
        <end position="159"/>
    </location>
</feature>
<feature type="region of interest" description="Disordered" evidence="1">
    <location>
        <begin position="438"/>
        <end position="487"/>
    </location>
</feature>
<sequence length="1207" mass="131841">MTTSATTIPNTAASAKRKSTHSQHEPVDIQKLQALTNIAATTTPNTNLPSFSNYSLSTQSANTPAPPARIRRLDLAHRADVIFNETVLANRGESIASNQQLHSPVSPSSATKNIHGSPVSPTFVKAGYQPMTRMGSIMSRRPTKVGSTSGLNTSPVHGQFINSISSESKSNAVQEDTDHIPQPYQTKNKSLRIMQDLDIGDLSFGVTDSDMVLYHQLNGMKKRKRSLAAASGQKFNEIQDEYDAQMLRQFEQLRPQRRTQGDPDAFTGDDLFDDGGDFDIQGRRELRGMVGDMDDLQNMKKRYRREVPLKEQQQPEQHFTQIRTPPPPPHPSVPPIEMPQVHVGAGTTLPSVQPQHNTTAEKPRQHSLEERKMYPSTRRSITGIEDGLQQNQTAAAAAAAPSSSIEPLNDTVARPSLSRTQSLKKLLSPVKTAGSIRSKLGSFRGKKDQSQNGDANSIYTTDTVHPAPSRPRSRSNTIDKYGSTASTSITPPLPTGLLTAVKTDHIAPTAPAHLIRKSIISSPILVPVSDGNSNNNNYGEFDTGNEYLGQPLPVTDRMIPAGIENENIPHDFRGVEKEKDKMTDSVPLSQHRYQRSSIISAVPLNADDMGTAQSQTRAETVPKINENQEPVAEDQDHETNTGADSVSSKSFDSQEDEDQRFFYTPQATMPNLNSGILLSDEPPRPAPLPPVNSTNQERPRSNTPSSSLKQIFIPTLVSNPSLPQPGSDDSPIPPTQSSNSGSGGGGGMFANLLKRGGSQLSFKRNRSKLSQLQATATNTSNLSIDTTGISNLNTNRSPTPSRLVMLANALSTTSLLPRQGTPSEQNLSEDTTNTTGPRQIHSVEDTLLADRDMNDFRVETPNDLSRRNVVLSSSGTAEDEDAGTGGGSTGIPHREEEIVTQTISVPTQMKSMSSTGRLLSQRKMSYVLEDPVAESIHSRSASNATTSTANDDMFGFDNTPKDLTFTSFKRQSSIMMPSGFSGDKLRRDLKELHSANEEHSPVNSIKSHKSAISSFNQTSTTAHHSRVRSGSIASMKSSGSGKSLMSRKSKFPKTSPTTTTHSRERSDSVINNYKPRSPTLSPNYKRFSGMSQSELLYNNNDDSSPIKQSQGQSYNPYEDDITGGNPYEQEHLEDEYDDDNPYLTWQRSQYGLTQDDNDTIPRTTGGVDVLNDVIQEDQGAEDIEGDTDTGRRMGSITDEILNEGLYD</sequence>
<protein>
    <submittedName>
        <fullName evidence="2">Uncharacterized protein</fullName>
    </submittedName>
</protein>
<feature type="region of interest" description="Disordered" evidence="1">
    <location>
        <begin position="346"/>
        <end position="375"/>
    </location>
</feature>
<dbReference type="EMBL" id="JAEUBG010000606">
    <property type="protein sequence ID" value="KAH3687840.1"/>
    <property type="molecule type" value="Genomic_DNA"/>
</dbReference>
<name>A0A9P8QDW9_WICPI</name>
<feature type="compositionally biased region" description="Polar residues" evidence="1">
    <location>
        <begin position="1"/>
        <end position="13"/>
    </location>
</feature>